<keyword evidence="2" id="KW-1185">Reference proteome</keyword>
<organism evidence="1 2">
    <name type="scientific">Orchesella dallaii</name>
    <dbReference type="NCBI Taxonomy" id="48710"/>
    <lineage>
        <taxon>Eukaryota</taxon>
        <taxon>Metazoa</taxon>
        <taxon>Ecdysozoa</taxon>
        <taxon>Arthropoda</taxon>
        <taxon>Hexapoda</taxon>
        <taxon>Collembola</taxon>
        <taxon>Entomobryomorpha</taxon>
        <taxon>Entomobryoidea</taxon>
        <taxon>Orchesellidae</taxon>
        <taxon>Orchesellinae</taxon>
        <taxon>Orchesella</taxon>
    </lineage>
</organism>
<sequence>MVLLAFFNFSRFRVTRRPKRLVIRRNYAPAQELEIYTVVPREPPKNFRKLTQITPVSALPTFVEMENVGNKTTVQVITRPDFKMFYESPPTKIRKVNDELPPPVIRPSSPSISEIIETLGLN</sequence>
<accession>A0ABP1S854</accession>
<name>A0ABP1S854_9HEXA</name>
<dbReference type="EMBL" id="CAXLJM020000164">
    <property type="protein sequence ID" value="CAL8145946.1"/>
    <property type="molecule type" value="Genomic_DNA"/>
</dbReference>
<comment type="caution">
    <text evidence="1">The sequence shown here is derived from an EMBL/GenBank/DDBJ whole genome shotgun (WGS) entry which is preliminary data.</text>
</comment>
<gene>
    <name evidence="1" type="ORF">ODALV1_LOCUS30652</name>
</gene>
<reference evidence="1 2" key="1">
    <citation type="submission" date="2024-08" db="EMBL/GenBank/DDBJ databases">
        <authorList>
            <person name="Cucini C."/>
            <person name="Frati F."/>
        </authorList>
    </citation>
    <scope>NUCLEOTIDE SEQUENCE [LARGE SCALE GENOMIC DNA]</scope>
</reference>
<protein>
    <submittedName>
        <fullName evidence="1">Uncharacterized protein</fullName>
    </submittedName>
</protein>
<proteinExistence type="predicted"/>
<evidence type="ECO:0000313" key="2">
    <source>
        <dbReference type="Proteomes" id="UP001642540"/>
    </source>
</evidence>
<evidence type="ECO:0000313" key="1">
    <source>
        <dbReference type="EMBL" id="CAL8145946.1"/>
    </source>
</evidence>
<dbReference type="Proteomes" id="UP001642540">
    <property type="component" value="Unassembled WGS sequence"/>
</dbReference>